<reference evidence="1 2" key="1">
    <citation type="submission" date="2020-08" db="EMBL/GenBank/DDBJ databases">
        <title>Genomic Encyclopedia of Type Strains, Phase IV (KMG-IV): sequencing the most valuable type-strain genomes for metagenomic binning, comparative biology and taxonomic classification.</title>
        <authorList>
            <person name="Goeker M."/>
        </authorList>
    </citation>
    <scope>NUCLEOTIDE SEQUENCE [LARGE SCALE GENOMIC DNA]</scope>
    <source>
        <strain evidence="1 2">DSM 4491</strain>
    </source>
</reference>
<dbReference type="AlphaFoldDB" id="A0A841QAY3"/>
<organism evidence="1 2">
    <name type="scientific">Acetobacter lovaniensis</name>
    <dbReference type="NCBI Taxonomy" id="104100"/>
    <lineage>
        <taxon>Bacteria</taxon>
        <taxon>Pseudomonadati</taxon>
        <taxon>Pseudomonadota</taxon>
        <taxon>Alphaproteobacteria</taxon>
        <taxon>Acetobacterales</taxon>
        <taxon>Acetobacteraceae</taxon>
        <taxon>Acetobacter</taxon>
    </lineage>
</organism>
<dbReference type="Proteomes" id="UP000578000">
    <property type="component" value="Unassembled WGS sequence"/>
</dbReference>
<sequence length="38" mass="4405">MMGFLFKARNPVNPFWQFARISISGEVSIFSALQDQDR</sequence>
<dbReference type="EMBL" id="JACHIE010000001">
    <property type="protein sequence ID" value="MBB6455545.1"/>
    <property type="molecule type" value="Genomic_DNA"/>
</dbReference>
<gene>
    <name evidence="1" type="ORF">HNR55_000106</name>
</gene>
<protein>
    <submittedName>
        <fullName evidence="1">Uncharacterized protein</fullName>
    </submittedName>
</protein>
<proteinExistence type="predicted"/>
<accession>A0A841QAY3</accession>
<evidence type="ECO:0000313" key="2">
    <source>
        <dbReference type="Proteomes" id="UP000578000"/>
    </source>
</evidence>
<name>A0A841QAY3_9PROT</name>
<evidence type="ECO:0000313" key="1">
    <source>
        <dbReference type="EMBL" id="MBB6455545.1"/>
    </source>
</evidence>
<comment type="caution">
    <text evidence="1">The sequence shown here is derived from an EMBL/GenBank/DDBJ whole genome shotgun (WGS) entry which is preliminary data.</text>
</comment>
<keyword evidence="2" id="KW-1185">Reference proteome</keyword>